<organism evidence="3 4">
    <name type="scientific">Actinoplanes derwentensis</name>
    <dbReference type="NCBI Taxonomy" id="113562"/>
    <lineage>
        <taxon>Bacteria</taxon>
        <taxon>Bacillati</taxon>
        <taxon>Actinomycetota</taxon>
        <taxon>Actinomycetes</taxon>
        <taxon>Micromonosporales</taxon>
        <taxon>Micromonosporaceae</taxon>
        <taxon>Actinoplanes</taxon>
    </lineage>
</organism>
<feature type="compositionally biased region" description="Low complexity" evidence="2">
    <location>
        <begin position="307"/>
        <end position="344"/>
    </location>
</feature>
<sequence>MARYDDSGLAGDINWSSSDLPYMWEMVSGHESGPYQPAVDGWRRSYELVLIHRTRVEAYKDKLIQAWPPERNKAARAYVERLDQLIESLNETYEASVANYTTFSSAISAVASAKSNMKPLQEEFASNTTLLAKHEEDLQHLPTKYTPPKSPVANGRQEQLRQEAAVIMTSLSAELAAAQTSLVHPRPYSPNHVRDDQVDSVSPGISGMAIPTPTPSASSGRTTSRTRPSNSVVPHPDNQRGITTPDRTKTGQPATINNPSHGPILGGAKPNPSSPSPGLPGTPTNPTGTIPPSTSTPGPYNFPPSTGPSSTTLPRYPATNGTPTGGLPLSPGPAGARGTAGAHGNVIGGSPALGGPNSGRGGQPGPSARGTQKANPVGGMIGQDGASRPGQRRSARDNEEADRLRWDPDNPWETENGVDPILLPAQEQRIDPGPSIGGR</sequence>
<evidence type="ECO:0000256" key="1">
    <source>
        <dbReference type="SAM" id="Coils"/>
    </source>
</evidence>
<evidence type="ECO:0000256" key="2">
    <source>
        <dbReference type="SAM" id="MobiDB-lite"/>
    </source>
</evidence>
<feature type="compositionally biased region" description="Low complexity" evidence="2">
    <location>
        <begin position="281"/>
        <end position="299"/>
    </location>
</feature>
<dbReference type="Gene3D" id="1.20.1260.20">
    <property type="entry name" value="PPE superfamily"/>
    <property type="match status" value="1"/>
</dbReference>
<gene>
    <name evidence="3" type="ORF">SAMN04489716_7633</name>
</gene>
<protein>
    <recommendedName>
        <fullName evidence="5">PPE family protein</fullName>
    </recommendedName>
</protein>
<feature type="coiled-coil region" evidence="1">
    <location>
        <begin position="72"/>
        <end position="99"/>
    </location>
</feature>
<keyword evidence="4" id="KW-1185">Reference proteome</keyword>
<accession>A0A1H2D2J6</accession>
<feature type="compositionally biased region" description="Basic and acidic residues" evidence="2">
    <location>
        <begin position="394"/>
        <end position="408"/>
    </location>
</feature>
<feature type="compositionally biased region" description="Low complexity" evidence="2">
    <location>
        <begin position="215"/>
        <end position="229"/>
    </location>
</feature>
<reference evidence="3 4" key="1">
    <citation type="submission" date="2016-10" db="EMBL/GenBank/DDBJ databases">
        <authorList>
            <person name="de Groot N.N."/>
        </authorList>
    </citation>
    <scope>NUCLEOTIDE SEQUENCE [LARGE SCALE GENOMIC DNA]</scope>
    <source>
        <strain evidence="3 4">DSM 43941</strain>
    </source>
</reference>
<evidence type="ECO:0000313" key="3">
    <source>
        <dbReference type="EMBL" id="SDT76476.1"/>
    </source>
</evidence>
<evidence type="ECO:0000313" key="4">
    <source>
        <dbReference type="Proteomes" id="UP000198688"/>
    </source>
</evidence>
<keyword evidence="1" id="KW-0175">Coiled coil</keyword>
<dbReference type="AlphaFoldDB" id="A0A1H2D2J6"/>
<dbReference type="Proteomes" id="UP000198688">
    <property type="component" value="Chromosome I"/>
</dbReference>
<evidence type="ECO:0008006" key="5">
    <source>
        <dbReference type="Google" id="ProtNLM"/>
    </source>
</evidence>
<name>A0A1H2D2J6_9ACTN</name>
<dbReference type="EMBL" id="LT629758">
    <property type="protein sequence ID" value="SDT76476.1"/>
    <property type="molecule type" value="Genomic_DNA"/>
</dbReference>
<feature type="region of interest" description="Disordered" evidence="2">
    <location>
        <begin position="185"/>
        <end position="439"/>
    </location>
</feature>
<dbReference type="InterPro" id="IPR038332">
    <property type="entry name" value="PPE_sf"/>
</dbReference>
<dbReference type="STRING" id="113562.SAMN04489716_7633"/>
<feature type="compositionally biased region" description="Polar residues" evidence="2">
    <location>
        <begin position="250"/>
        <end position="260"/>
    </location>
</feature>
<proteinExistence type="predicted"/>